<dbReference type="InterPro" id="IPR001623">
    <property type="entry name" value="DnaJ_domain"/>
</dbReference>
<gene>
    <name evidence="2" type="ORF">MUK42_12677</name>
</gene>
<dbReference type="SMART" id="SM00271">
    <property type="entry name" value="DnaJ"/>
    <property type="match status" value="1"/>
</dbReference>
<dbReference type="GO" id="GO:0005783">
    <property type="term" value="C:endoplasmic reticulum"/>
    <property type="evidence" value="ECO:0007669"/>
    <property type="project" value="UniProtKB-ARBA"/>
</dbReference>
<dbReference type="InterPro" id="IPR053232">
    <property type="entry name" value="DnaJ_C/III_chloroplastic"/>
</dbReference>
<sequence length="130" mass="15414">MFLTGKSFFQRTHYEILSVEEHASYDEIRASYKAAILNSHPDKLHKKSDASTDHQRDFLDVQKAWEVLSDSMSRANYDKELQSMKLNWEICLWSLLVILRSFSMNVDVVTTFPSHGRRSKRWALYWIKRV</sequence>
<dbReference type="PRINTS" id="PR00625">
    <property type="entry name" value="JDOMAIN"/>
</dbReference>
<proteinExistence type="predicted"/>
<dbReference type="Pfam" id="PF00226">
    <property type="entry name" value="DnaJ"/>
    <property type="match status" value="1"/>
</dbReference>
<dbReference type="GO" id="GO:0009507">
    <property type="term" value="C:chloroplast"/>
    <property type="evidence" value="ECO:0007669"/>
    <property type="project" value="TreeGrafter"/>
</dbReference>
<evidence type="ECO:0000259" key="1">
    <source>
        <dbReference type="PROSITE" id="PS50076"/>
    </source>
</evidence>
<dbReference type="Gene3D" id="1.10.287.110">
    <property type="entry name" value="DnaJ domain"/>
    <property type="match status" value="1"/>
</dbReference>
<organism evidence="2 3">
    <name type="scientific">Musa troglodytarum</name>
    <name type="common">fe'i banana</name>
    <dbReference type="NCBI Taxonomy" id="320322"/>
    <lineage>
        <taxon>Eukaryota</taxon>
        <taxon>Viridiplantae</taxon>
        <taxon>Streptophyta</taxon>
        <taxon>Embryophyta</taxon>
        <taxon>Tracheophyta</taxon>
        <taxon>Spermatophyta</taxon>
        <taxon>Magnoliopsida</taxon>
        <taxon>Liliopsida</taxon>
        <taxon>Zingiberales</taxon>
        <taxon>Musaceae</taxon>
        <taxon>Musa</taxon>
    </lineage>
</organism>
<reference evidence="2" key="1">
    <citation type="submission" date="2022-05" db="EMBL/GenBank/DDBJ databases">
        <title>The Musa troglodytarum L. genome provides insights into the mechanism of non-climacteric behaviour and enrichment of carotenoids.</title>
        <authorList>
            <person name="Wang J."/>
        </authorList>
    </citation>
    <scope>NUCLEOTIDE SEQUENCE</scope>
    <source>
        <tissue evidence="2">Leaf</tissue>
    </source>
</reference>
<dbReference type="OrthoDB" id="66964at2759"/>
<dbReference type="AlphaFoldDB" id="A0A9E7GTG1"/>
<dbReference type="Proteomes" id="UP001055439">
    <property type="component" value="Chromosome 7"/>
</dbReference>
<dbReference type="EMBL" id="CP097509">
    <property type="protein sequence ID" value="URE17784.1"/>
    <property type="molecule type" value="Genomic_DNA"/>
</dbReference>
<dbReference type="PANTHER" id="PTHR45090:SF4">
    <property type="entry name" value="J DOMAIN-CONTAINING PROTEIN"/>
    <property type="match status" value="1"/>
</dbReference>
<accession>A0A9E7GTG1</accession>
<protein>
    <submittedName>
        <fullName evidence="2">CSL zinc finger</fullName>
    </submittedName>
</protein>
<dbReference type="PROSITE" id="PS50076">
    <property type="entry name" value="DNAJ_2"/>
    <property type="match status" value="1"/>
</dbReference>
<evidence type="ECO:0000313" key="3">
    <source>
        <dbReference type="Proteomes" id="UP001055439"/>
    </source>
</evidence>
<dbReference type="CDD" id="cd06257">
    <property type="entry name" value="DnaJ"/>
    <property type="match status" value="1"/>
</dbReference>
<feature type="domain" description="J" evidence="1">
    <location>
        <begin position="12"/>
        <end position="81"/>
    </location>
</feature>
<dbReference type="PANTHER" id="PTHR45090">
    <property type="entry name" value="CHAPERONE PROTEIN DNAJ 20 CHLOROPLASTIC"/>
    <property type="match status" value="1"/>
</dbReference>
<evidence type="ECO:0000313" key="2">
    <source>
        <dbReference type="EMBL" id="URE17784.1"/>
    </source>
</evidence>
<dbReference type="SUPFAM" id="SSF46565">
    <property type="entry name" value="Chaperone J-domain"/>
    <property type="match status" value="1"/>
</dbReference>
<keyword evidence="3" id="KW-1185">Reference proteome</keyword>
<name>A0A9E7GTG1_9LILI</name>
<dbReference type="InterPro" id="IPR036869">
    <property type="entry name" value="J_dom_sf"/>
</dbReference>